<evidence type="ECO:0000256" key="2">
    <source>
        <dbReference type="ARBA" id="ARBA00022977"/>
    </source>
</evidence>
<dbReference type="NCBIfam" id="TIGR02352">
    <property type="entry name" value="thiamin_ThiO"/>
    <property type="match status" value="1"/>
</dbReference>
<keyword evidence="2" id="KW-0784">Thiamine biosynthesis</keyword>
<accession>A0ABW0LN02</accession>
<evidence type="ECO:0000256" key="5">
    <source>
        <dbReference type="ARBA" id="ARBA00050018"/>
    </source>
</evidence>
<dbReference type="SUPFAM" id="SSF51905">
    <property type="entry name" value="FAD/NAD(P)-binding domain"/>
    <property type="match status" value="1"/>
</dbReference>
<protein>
    <recommendedName>
        <fullName evidence="5">glycine oxidase</fullName>
        <ecNumber evidence="5">1.4.3.19</ecNumber>
    </recommendedName>
</protein>
<evidence type="ECO:0000259" key="7">
    <source>
        <dbReference type="Pfam" id="PF01266"/>
    </source>
</evidence>
<sequence length="370" mass="40877">MRSNYEVVIIGGGIIGSSIAYYLAKAQMDVALLDGGAIGDKTTKAAAGMLGAHSECEDDASIFFPFARSSQQAYRELKDELYEISQIDIGYREGGILKLAFDESEKQKLHYLLQQPSVQWLDGHEVKKLETAVADHIVGAAYIKDDVNVIPTQTCQAFAKGAQVFGASIFENTHVYGVQKLNDSYFVKTTKGTIEAKRVVVATGVYSNGLLQDIGVSEQLTPVKGESIVVQTNQPILQHTLFYEKSYIVPRNNGKLVIGATMIEDEWSESISLQSMEDLINTAKAMIPSSSEWKIDGFTSGLRPATFDGQPFIGRHPEDEGIFIACGHFRNGILLAPATAELIRDLMLEKEENKEWLDAFRIDRRQLTKV</sequence>
<evidence type="ECO:0000256" key="3">
    <source>
        <dbReference type="ARBA" id="ARBA00023002"/>
    </source>
</evidence>
<dbReference type="PANTHER" id="PTHR13847:SF289">
    <property type="entry name" value="GLYCINE OXIDASE"/>
    <property type="match status" value="1"/>
</dbReference>
<dbReference type="InterPro" id="IPR012727">
    <property type="entry name" value="Gly_oxidase_ThiO"/>
</dbReference>
<name>A0ABW0LN02_9BACI</name>
<comment type="caution">
    <text evidence="8">The sequence shown here is derived from an EMBL/GenBank/DDBJ whole genome shotgun (WGS) entry which is preliminary data.</text>
</comment>
<evidence type="ECO:0000256" key="1">
    <source>
        <dbReference type="ARBA" id="ARBA00004948"/>
    </source>
</evidence>
<organism evidence="8 9">
    <name type="scientific">Lederbergia graminis</name>
    <dbReference type="NCBI Taxonomy" id="735518"/>
    <lineage>
        <taxon>Bacteria</taxon>
        <taxon>Bacillati</taxon>
        <taxon>Bacillota</taxon>
        <taxon>Bacilli</taxon>
        <taxon>Bacillales</taxon>
        <taxon>Bacillaceae</taxon>
        <taxon>Lederbergia</taxon>
    </lineage>
</organism>
<comment type="catalytic activity">
    <reaction evidence="4">
        <text>glycine + O2 + H2O = glyoxylate + H2O2 + NH4(+)</text>
        <dbReference type="Rhea" id="RHEA:11532"/>
        <dbReference type="ChEBI" id="CHEBI:15377"/>
        <dbReference type="ChEBI" id="CHEBI:15379"/>
        <dbReference type="ChEBI" id="CHEBI:16240"/>
        <dbReference type="ChEBI" id="CHEBI:28938"/>
        <dbReference type="ChEBI" id="CHEBI:36655"/>
        <dbReference type="ChEBI" id="CHEBI:57305"/>
        <dbReference type="EC" id="1.4.3.19"/>
    </reaction>
</comment>
<keyword evidence="8" id="KW-0067">ATP-binding</keyword>
<evidence type="ECO:0000256" key="6">
    <source>
        <dbReference type="SAM" id="Phobius"/>
    </source>
</evidence>
<evidence type="ECO:0000313" key="8">
    <source>
        <dbReference type="EMBL" id="MFC5466146.1"/>
    </source>
</evidence>
<dbReference type="Proteomes" id="UP001596147">
    <property type="component" value="Unassembled WGS sequence"/>
</dbReference>
<feature type="transmembrane region" description="Helical" evidence="6">
    <location>
        <begin position="7"/>
        <end position="24"/>
    </location>
</feature>
<dbReference type="Pfam" id="PF01266">
    <property type="entry name" value="DAO"/>
    <property type="match status" value="1"/>
</dbReference>
<keyword evidence="9" id="KW-1185">Reference proteome</keyword>
<reference evidence="9" key="1">
    <citation type="journal article" date="2019" name="Int. J. Syst. Evol. Microbiol.">
        <title>The Global Catalogue of Microorganisms (GCM) 10K type strain sequencing project: providing services to taxonomists for standard genome sequencing and annotation.</title>
        <authorList>
            <consortium name="The Broad Institute Genomics Platform"/>
            <consortium name="The Broad Institute Genome Sequencing Center for Infectious Disease"/>
            <person name="Wu L."/>
            <person name="Ma J."/>
        </authorList>
    </citation>
    <scope>NUCLEOTIDE SEQUENCE [LARGE SCALE GENOMIC DNA]</scope>
    <source>
        <strain evidence="9">CGMCC 1.12237</strain>
    </source>
</reference>
<dbReference type="Gene3D" id="3.50.50.60">
    <property type="entry name" value="FAD/NAD(P)-binding domain"/>
    <property type="match status" value="1"/>
</dbReference>
<keyword evidence="6" id="KW-0812">Transmembrane</keyword>
<evidence type="ECO:0000313" key="9">
    <source>
        <dbReference type="Proteomes" id="UP001596147"/>
    </source>
</evidence>
<comment type="pathway">
    <text evidence="1">Cofactor biosynthesis; thiamine diphosphate biosynthesis.</text>
</comment>
<gene>
    <name evidence="8" type="primary">thiO</name>
    <name evidence="8" type="ORF">ACFPM4_15540</name>
</gene>
<dbReference type="InterPro" id="IPR006076">
    <property type="entry name" value="FAD-dep_OxRdtase"/>
</dbReference>
<dbReference type="Gene3D" id="3.30.9.10">
    <property type="entry name" value="D-Amino Acid Oxidase, subunit A, domain 2"/>
    <property type="match status" value="1"/>
</dbReference>
<dbReference type="PANTHER" id="PTHR13847">
    <property type="entry name" value="SARCOSINE DEHYDROGENASE-RELATED"/>
    <property type="match status" value="1"/>
</dbReference>
<dbReference type="PRINTS" id="PR00411">
    <property type="entry name" value="PNDRDTASEI"/>
</dbReference>
<feature type="domain" description="FAD dependent oxidoreductase" evidence="7">
    <location>
        <begin position="7"/>
        <end position="346"/>
    </location>
</feature>
<dbReference type="EMBL" id="JBHSMC010000020">
    <property type="protein sequence ID" value="MFC5466146.1"/>
    <property type="molecule type" value="Genomic_DNA"/>
</dbReference>
<dbReference type="GO" id="GO:0043799">
    <property type="term" value="F:glycine oxidase activity"/>
    <property type="evidence" value="ECO:0007669"/>
    <property type="project" value="UniProtKB-EC"/>
</dbReference>
<dbReference type="GO" id="GO:0005524">
    <property type="term" value="F:ATP binding"/>
    <property type="evidence" value="ECO:0007669"/>
    <property type="project" value="UniProtKB-KW"/>
</dbReference>
<keyword evidence="3 8" id="KW-0560">Oxidoreductase</keyword>
<evidence type="ECO:0000256" key="4">
    <source>
        <dbReference type="ARBA" id="ARBA00049872"/>
    </source>
</evidence>
<dbReference type="EC" id="1.4.3.19" evidence="5"/>
<dbReference type="SUPFAM" id="SSF54373">
    <property type="entry name" value="FAD-linked reductases, C-terminal domain"/>
    <property type="match status" value="1"/>
</dbReference>
<dbReference type="InterPro" id="IPR036188">
    <property type="entry name" value="FAD/NAD-bd_sf"/>
</dbReference>
<proteinExistence type="predicted"/>
<keyword evidence="8" id="KW-0547">Nucleotide-binding</keyword>
<keyword evidence="6" id="KW-0472">Membrane</keyword>
<dbReference type="RefSeq" id="WP_382353690.1">
    <property type="nucleotide sequence ID" value="NZ_JBHSMC010000020.1"/>
</dbReference>
<keyword evidence="6" id="KW-1133">Transmembrane helix</keyword>